<dbReference type="SUPFAM" id="SSF56672">
    <property type="entry name" value="DNA/RNA polymerases"/>
    <property type="match status" value="1"/>
</dbReference>
<dbReference type="PANTHER" id="PTHR15503:SF45">
    <property type="entry name" value="RNA-DIRECTED DNA POLYMERASE HOMOLOG"/>
    <property type="match status" value="1"/>
</dbReference>
<organism evidence="1 2">
    <name type="scientific">Cucurbita maxima</name>
    <name type="common">Pumpkin</name>
    <name type="synonym">Winter squash</name>
    <dbReference type="NCBI Taxonomy" id="3661"/>
    <lineage>
        <taxon>Eukaryota</taxon>
        <taxon>Viridiplantae</taxon>
        <taxon>Streptophyta</taxon>
        <taxon>Embryophyta</taxon>
        <taxon>Tracheophyta</taxon>
        <taxon>Spermatophyta</taxon>
        <taxon>Magnoliopsida</taxon>
        <taxon>eudicotyledons</taxon>
        <taxon>Gunneridae</taxon>
        <taxon>Pentapetalae</taxon>
        <taxon>rosids</taxon>
        <taxon>fabids</taxon>
        <taxon>Cucurbitales</taxon>
        <taxon>Cucurbitaceae</taxon>
        <taxon>Cucurbiteae</taxon>
        <taxon>Cucurbita</taxon>
    </lineage>
</organism>
<gene>
    <name evidence="2" type="primary">LOC111488689</name>
</gene>
<dbReference type="CDD" id="cd00303">
    <property type="entry name" value="retropepsin_like"/>
    <property type="match status" value="1"/>
</dbReference>
<dbReference type="Gene3D" id="3.10.10.10">
    <property type="entry name" value="HIV Type 1 Reverse Transcriptase, subunit A, domain 1"/>
    <property type="match status" value="1"/>
</dbReference>
<dbReference type="RefSeq" id="XP_022992357.1">
    <property type="nucleotide sequence ID" value="XM_023136589.1"/>
</dbReference>
<protein>
    <submittedName>
        <fullName evidence="2">Uncharacterized protein LOC111488689</fullName>
    </submittedName>
</protein>
<dbReference type="Proteomes" id="UP000504608">
    <property type="component" value="Unplaced"/>
</dbReference>
<evidence type="ECO:0000313" key="2">
    <source>
        <dbReference type="RefSeq" id="XP_022992357.1"/>
    </source>
</evidence>
<dbReference type="InterPro" id="IPR043502">
    <property type="entry name" value="DNA/RNA_pol_sf"/>
</dbReference>
<dbReference type="AlphaFoldDB" id="A0A6J1JPK8"/>
<dbReference type="GeneID" id="111488689"/>
<dbReference type="Gene3D" id="2.40.70.10">
    <property type="entry name" value="Acid Proteases"/>
    <property type="match status" value="1"/>
</dbReference>
<dbReference type="InterPro" id="IPR032567">
    <property type="entry name" value="RTL1-rel"/>
</dbReference>
<dbReference type="Pfam" id="PF08284">
    <property type="entry name" value="RVP_2"/>
    <property type="match status" value="1"/>
</dbReference>
<reference evidence="2" key="1">
    <citation type="submission" date="2025-08" db="UniProtKB">
        <authorList>
            <consortium name="RefSeq"/>
        </authorList>
    </citation>
    <scope>IDENTIFICATION</scope>
    <source>
        <tissue evidence="2">Young leaves</tissue>
    </source>
</reference>
<dbReference type="PANTHER" id="PTHR15503">
    <property type="entry name" value="LDOC1 RELATED"/>
    <property type="match status" value="1"/>
</dbReference>
<name>A0A6J1JPK8_CUCMA</name>
<accession>A0A6J1JPK8</accession>
<keyword evidence="1" id="KW-1185">Reference proteome</keyword>
<dbReference type="OrthoDB" id="2431547at2759"/>
<dbReference type="KEGG" id="cmax:111488689"/>
<evidence type="ECO:0000313" key="1">
    <source>
        <dbReference type="Proteomes" id="UP000504608"/>
    </source>
</evidence>
<proteinExistence type="predicted"/>
<sequence length="285" mass="32156">MGAFKFLSALQQKVDTRELIEKGLMFVDATINSRPSKSTLIDSGETHNFIADHKARRLGLTIEKDLEKMKVVYSKALPIVGISKRVTFKLGAWTGELDFVVVRMNDFNVVLEMGFLLEHKVNPMPLAKCLVITDHNPTIIPASIKQPGNLRMISVIQLKRGLTQDEPTFMAIPLIEEVTTEESIPSEIKEVLESYFNIMPESLPQALPPRQGIDHEIKLLPGVKPPVKNTYWMALPEQAELRKQLDELLTAGFICLAKAPYGDPVLFQKKKDMTLRLCIDYRALM</sequence>
<dbReference type="InterPro" id="IPR021109">
    <property type="entry name" value="Peptidase_aspartic_dom_sf"/>
</dbReference>